<reference evidence="10" key="1">
    <citation type="submission" date="2012-01" db="EMBL/GenBank/DDBJ databases">
        <authorList>
            <person name="Walter R."/>
            <person name="Schartl M."/>
            <person name="Warren W."/>
        </authorList>
    </citation>
    <scope>NUCLEOTIDE SEQUENCE [LARGE SCALE GENOMIC DNA]</scope>
    <source>
        <strain evidence="10">JP 163 A</strain>
    </source>
</reference>
<dbReference type="PANTHER" id="PTHR10609">
    <property type="entry name" value="BIOTINIDASE-RELATED"/>
    <property type="match status" value="1"/>
</dbReference>
<sequence>MLVVVLLLFCLGETESAGDSYVAAVYEHRVILNPNPRVPVTRREALIHMQKNLDIYEEQAAKAAQQGVQILVFPEDGIHGFNFTRSSISGYLETIPDPQEESWNPCTEPDKYNNTEVKR</sequence>
<evidence type="ECO:0000256" key="4">
    <source>
        <dbReference type="ARBA" id="ARBA00039680"/>
    </source>
</evidence>
<feature type="region of interest" description="Disordered" evidence="6">
    <location>
        <begin position="96"/>
        <end position="119"/>
    </location>
</feature>
<dbReference type="AlphaFoldDB" id="A0A3B5R5G9"/>
<dbReference type="STRING" id="8083.ENSXMAP00000038908"/>
<comment type="similarity">
    <text evidence="1">Belongs to the carbon-nitrogen hydrolase superfamily. BTD/VNN family.</text>
</comment>
<feature type="domain" description="CN hydrolase" evidence="8">
    <location>
        <begin position="36"/>
        <end position="119"/>
    </location>
</feature>
<dbReference type="SUPFAM" id="SSF56317">
    <property type="entry name" value="Carbon-nitrogen hydrolase"/>
    <property type="match status" value="1"/>
</dbReference>
<evidence type="ECO:0000256" key="3">
    <source>
        <dbReference type="ARBA" id="ARBA00039012"/>
    </source>
</evidence>
<feature type="signal peptide" evidence="7">
    <location>
        <begin position="1"/>
        <end position="16"/>
    </location>
</feature>
<dbReference type="InterPro" id="IPR040154">
    <property type="entry name" value="Biotinidase/VNN"/>
</dbReference>
<evidence type="ECO:0000313" key="9">
    <source>
        <dbReference type="Ensembl" id="ENSXMAP00000038908.1"/>
    </source>
</evidence>
<reference evidence="9" key="4">
    <citation type="submission" date="2025-09" db="UniProtKB">
        <authorList>
            <consortium name="Ensembl"/>
        </authorList>
    </citation>
    <scope>IDENTIFICATION</scope>
    <source>
        <strain evidence="9">JP 163 A</strain>
    </source>
</reference>
<keyword evidence="7" id="KW-0732">Signal</keyword>
<feature type="compositionally biased region" description="Basic and acidic residues" evidence="6">
    <location>
        <begin position="108"/>
        <end position="119"/>
    </location>
</feature>
<comment type="function">
    <text evidence="2">Catalytic release of biotin from biocytin, the product of biotin-dependent carboxylases degradation.</text>
</comment>
<dbReference type="GeneTree" id="ENSGT00390000013823"/>
<dbReference type="PROSITE" id="PS50263">
    <property type="entry name" value="CN_HYDROLASE"/>
    <property type="match status" value="1"/>
</dbReference>
<dbReference type="OMA" id="WREWNLH"/>
<dbReference type="InParanoid" id="A0A3B5R5G9"/>
<proteinExistence type="inferred from homology"/>
<evidence type="ECO:0000259" key="8">
    <source>
        <dbReference type="PROSITE" id="PS50263"/>
    </source>
</evidence>
<protein>
    <recommendedName>
        <fullName evidence="4">Biotinidase</fullName>
        <ecNumber evidence="3">3.5.1.12</ecNumber>
    </recommendedName>
</protein>
<dbReference type="Gene3D" id="3.60.110.10">
    <property type="entry name" value="Carbon-nitrogen hydrolase"/>
    <property type="match status" value="1"/>
</dbReference>
<evidence type="ECO:0000256" key="5">
    <source>
        <dbReference type="ARBA" id="ARBA00043697"/>
    </source>
</evidence>
<evidence type="ECO:0000256" key="1">
    <source>
        <dbReference type="ARBA" id="ARBA00008225"/>
    </source>
</evidence>
<comment type="catalytic activity">
    <reaction evidence="5">
        <text>biocytin + H2O = biotin + L-lysine</text>
        <dbReference type="Rhea" id="RHEA:77171"/>
        <dbReference type="ChEBI" id="CHEBI:15377"/>
        <dbReference type="ChEBI" id="CHEBI:32551"/>
        <dbReference type="ChEBI" id="CHEBI:57586"/>
        <dbReference type="ChEBI" id="CHEBI:195545"/>
        <dbReference type="EC" id="3.5.1.12"/>
    </reaction>
</comment>
<evidence type="ECO:0000313" key="10">
    <source>
        <dbReference type="Proteomes" id="UP000002852"/>
    </source>
</evidence>
<dbReference type="InterPro" id="IPR036526">
    <property type="entry name" value="C-N_Hydrolase_sf"/>
</dbReference>
<feature type="chain" id="PRO_5017300271" description="Biotinidase" evidence="7">
    <location>
        <begin position="17"/>
        <end position="119"/>
    </location>
</feature>
<dbReference type="PANTHER" id="PTHR10609:SF14">
    <property type="entry name" value="BIOTINIDASE"/>
    <property type="match status" value="1"/>
</dbReference>
<dbReference type="EC" id="3.5.1.12" evidence="3"/>
<reference evidence="9" key="3">
    <citation type="submission" date="2025-08" db="UniProtKB">
        <authorList>
            <consortium name="Ensembl"/>
        </authorList>
    </citation>
    <scope>IDENTIFICATION</scope>
    <source>
        <strain evidence="9">JP 163 A</strain>
    </source>
</reference>
<dbReference type="InterPro" id="IPR003010">
    <property type="entry name" value="C-N_Hydrolase"/>
</dbReference>
<reference evidence="10" key="2">
    <citation type="journal article" date="2013" name="Nat. Genet.">
        <title>The genome of the platyfish, Xiphophorus maculatus, provides insights into evolutionary adaptation and several complex traits.</title>
        <authorList>
            <person name="Schartl M."/>
            <person name="Walter R.B."/>
            <person name="Shen Y."/>
            <person name="Garcia T."/>
            <person name="Catchen J."/>
            <person name="Amores A."/>
            <person name="Braasch I."/>
            <person name="Chalopin D."/>
            <person name="Volff J.N."/>
            <person name="Lesch K.P."/>
            <person name="Bisazza A."/>
            <person name="Minx P."/>
            <person name="Hillier L."/>
            <person name="Wilson R.K."/>
            <person name="Fuerstenberg S."/>
            <person name="Boore J."/>
            <person name="Searle S."/>
            <person name="Postlethwait J.H."/>
            <person name="Warren W.C."/>
        </authorList>
    </citation>
    <scope>NUCLEOTIDE SEQUENCE [LARGE SCALE GENOMIC DNA]</scope>
    <source>
        <strain evidence="10">JP 163 A</strain>
    </source>
</reference>
<dbReference type="Proteomes" id="UP000002852">
    <property type="component" value="Unassembled WGS sequence"/>
</dbReference>
<keyword evidence="10" id="KW-1185">Reference proteome</keyword>
<dbReference type="GO" id="GO:0047708">
    <property type="term" value="F:biotinidase activity"/>
    <property type="evidence" value="ECO:0007669"/>
    <property type="project" value="UniProtKB-EC"/>
</dbReference>
<evidence type="ECO:0000256" key="7">
    <source>
        <dbReference type="SAM" id="SignalP"/>
    </source>
</evidence>
<name>A0A3B5R5G9_XIPMA</name>
<evidence type="ECO:0000256" key="6">
    <source>
        <dbReference type="SAM" id="MobiDB-lite"/>
    </source>
</evidence>
<evidence type="ECO:0000256" key="2">
    <source>
        <dbReference type="ARBA" id="ARBA00037073"/>
    </source>
</evidence>
<accession>A0A3B5R5G9</accession>
<dbReference type="Ensembl" id="ENSXMAT00000038152.1">
    <property type="protein sequence ID" value="ENSXMAP00000038908.1"/>
    <property type="gene ID" value="ENSXMAG00000024324.1"/>
</dbReference>
<organism evidence="9 10">
    <name type="scientific">Xiphophorus maculatus</name>
    <name type="common">Southern platyfish</name>
    <name type="synonym">Platypoecilus maculatus</name>
    <dbReference type="NCBI Taxonomy" id="8083"/>
    <lineage>
        <taxon>Eukaryota</taxon>
        <taxon>Metazoa</taxon>
        <taxon>Chordata</taxon>
        <taxon>Craniata</taxon>
        <taxon>Vertebrata</taxon>
        <taxon>Euteleostomi</taxon>
        <taxon>Actinopterygii</taxon>
        <taxon>Neopterygii</taxon>
        <taxon>Teleostei</taxon>
        <taxon>Neoteleostei</taxon>
        <taxon>Acanthomorphata</taxon>
        <taxon>Ovalentaria</taxon>
        <taxon>Atherinomorphae</taxon>
        <taxon>Cyprinodontiformes</taxon>
        <taxon>Poeciliidae</taxon>
        <taxon>Poeciliinae</taxon>
        <taxon>Xiphophorus</taxon>
    </lineage>
</organism>